<evidence type="ECO:0000313" key="1">
    <source>
        <dbReference type="EMBL" id="CAE4569801.1"/>
    </source>
</evidence>
<accession>A0A7S4Q2Z6</accession>
<name>A0A7S4Q2Z6_9DINO</name>
<organism evidence="1">
    <name type="scientific">Alexandrium monilatum</name>
    <dbReference type="NCBI Taxonomy" id="311494"/>
    <lineage>
        <taxon>Eukaryota</taxon>
        <taxon>Sar</taxon>
        <taxon>Alveolata</taxon>
        <taxon>Dinophyceae</taxon>
        <taxon>Gonyaulacales</taxon>
        <taxon>Pyrocystaceae</taxon>
        <taxon>Alexandrium</taxon>
    </lineage>
</organism>
<dbReference type="EMBL" id="HBNR01014536">
    <property type="protein sequence ID" value="CAE4569801.1"/>
    <property type="molecule type" value="Transcribed_RNA"/>
</dbReference>
<dbReference type="AlphaFoldDB" id="A0A7S4Q2Z6"/>
<sequence>MLRCTFVPFSAAESRGTNAACTPFCFGCARRRATISLGMQLPACASPPPDLTGQLSACMSACIFSQLCAREGCKSPSLAWVSGRPLSPLLNGRRAARSWILVLRRARR</sequence>
<proteinExistence type="predicted"/>
<gene>
    <name evidence="1" type="ORF">AMON00008_LOCUS9420</name>
</gene>
<reference evidence="1" key="1">
    <citation type="submission" date="2021-01" db="EMBL/GenBank/DDBJ databases">
        <authorList>
            <person name="Corre E."/>
            <person name="Pelletier E."/>
            <person name="Niang G."/>
            <person name="Scheremetjew M."/>
            <person name="Finn R."/>
            <person name="Kale V."/>
            <person name="Holt S."/>
            <person name="Cochrane G."/>
            <person name="Meng A."/>
            <person name="Brown T."/>
            <person name="Cohen L."/>
        </authorList>
    </citation>
    <scope>NUCLEOTIDE SEQUENCE</scope>
    <source>
        <strain evidence="1">CCMP3105</strain>
    </source>
</reference>
<protein>
    <submittedName>
        <fullName evidence="1">Uncharacterized protein</fullName>
    </submittedName>
</protein>